<reference evidence="1 2" key="1">
    <citation type="journal article" date="2022" name="DNA Res.">
        <title>Chromosomal-level genome assembly of the orchid tree Bauhinia variegata (Leguminosae; Cercidoideae) supports the allotetraploid origin hypothesis of Bauhinia.</title>
        <authorList>
            <person name="Zhong Y."/>
            <person name="Chen Y."/>
            <person name="Zheng D."/>
            <person name="Pang J."/>
            <person name="Liu Y."/>
            <person name="Luo S."/>
            <person name="Meng S."/>
            <person name="Qian L."/>
            <person name="Wei D."/>
            <person name="Dai S."/>
            <person name="Zhou R."/>
        </authorList>
    </citation>
    <scope>NUCLEOTIDE SEQUENCE [LARGE SCALE GENOMIC DNA]</scope>
    <source>
        <strain evidence="1">BV-YZ2020</strain>
    </source>
</reference>
<sequence>MDHTVRVLLLFVFNYLLAAVAETANEDYSALQGLMNGFLKKPDSWDGPDPCGGSWIGIKCNDSRITSITLPSMNLKGRLADDIGFLSELQDLDLSYNRGLTGPLPQKIGNLKKLSSLSLVGCNFTDPIPDTIGQLQQLVFLSLNSNSFSGRIPPSIGNLSNLSWLDLTDNQLEGPIPVSSGTTPGLDKLYKAQHFHLGMNKLSGQIPPQLFNSELTLIHVLLDQNQLSGNIPPTLGLVLDLEVVRFDGNSLSGSVPQSLKNLTNVQQLVLSNNKLSGPLPDLGEMKRLNYLDMSNNSFESSEFPRWFSYLENLVTLMMENTNLEGQIPDSLFNLASLQIVKLNDNKINGTLVVNGTTRGNQLRLVNLQRNSIEKFVPQDGLQNVTIILLDNHICRETGMASKPYCSTSSPAQPPSSISDIPQPSNCPEKCNEPDQIPSPKCICAYPYQGTLKSRVLLNFPDQYFAKLENGLMFSFRTYHLPVDSVSFSNPTENLFPGPLNLGLKVFPSGQEGFNHTGLSNIASLLSNLSYEFEPPELFGPLDFVAEDYGHYEENSKGRDSLSTAVIIGVAVCGSLLLVLALLAGVYAFRQKKRAERAIERTDPFRSWDTNERNSAIPQLKGARHFSFQELQKYTKNFSQDNEIGYGGYGKVYGGTLPNGQLIAIKRAQNVSLQRGLEFKAEIELLSRVHHKNLVSLVGFCFEPDEQMLVYEYVPNGTLKDSLSGKSGIRLDWTRRLKVALGAARGLAYLHELADPPIIHRDIKSNNILLDERLNAKVSDFGLSKPWADCEKDHMTTQVKGTLGYLDPEYYTSEHLTKKSDVYSFGVLMLELITARKPIERGQYIVKIVRKEIDKTKELYGLHGLVDPAIGLSLTLPSFEKFVDLTMNCLEESSTNRPTMTDVVREIESMLLQAGPNLTPESASTSVSFEDVSKGSHHPYSNESFDSSAVNSSTTIKGKC</sequence>
<evidence type="ECO:0000313" key="1">
    <source>
        <dbReference type="EMBL" id="KAI4296121.1"/>
    </source>
</evidence>
<organism evidence="1 2">
    <name type="scientific">Bauhinia variegata</name>
    <name type="common">Purple orchid tree</name>
    <name type="synonym">Phanera variegata</name>
    <dbReference type="NCBI Taxonomy" id="167791"/>
    <lineage>
        <taxon>Eukaryota</taxon>
        <taxon>Viridiplantae</taxon>
        <taxon>Streptophyta</taxon>
        <taxon>Embryophyta</taxon>
        <taxon>Tracheophyta</taxon>
        <taxon>Spermatophyta</taxon>
        <taxon>Magnoliopsida</taxon>
        <taxon>eudicotyledons</taxon>
        <taxon>Gunneridae</taxon>
        <taxon>Pentapetalae</taxon>
        <taxon>rosids</taxon>
        <taxon>fabids</taxon>
        <taxon>Fabales</taxon>
        <taxon>Fabaceae</taxon>
        <taxon>Cercidoideae</taxon>
        <taxon>Cercideae</taxon>
        <taxon>Bauhiniinae</taxon>
        <taxon>Bauhinia</taxon>
    </lineage>
</organism>
<comment type="caution">
    <text evidence="1">The sequence shown here is derived from an EMBL/GenBank/DDBJ whole genome shotgun (WGS) entry which is preliminary data.</text>
</comment>
<evidence type="ECO:0000313" key="2">
    <source>
        <dbReference type="Proteomes" id="UP000828941"/>
    </source>
</evidence>
<protein>
    <submittedName>
        <fullName evidence="1">Uncharacterized protein</fullName>
    </submittedName>
</protein>
<dbReference type="EMBL" id="CM039439">
    <property type="protein sequence ID" value="KAI4296121.1"/>
    <property type="molecule type" value="Genomic_DNA"/>
</dbReference>
<proteinExistence type="predicted"/>
<accession>A0ACB9KG15</accession>
<gene>
    <name evidence="1" type="ORF">L6164_036106</name>
</gene>
<name>A0ACB9KG15_BAUVA</name>
<dbReference type="Proteomes" id="UP000828941">
    <property type="component" value="Chromosome 14"/>
</dbReference>
<keyword evidence="2" id="KW-1185">Reference proteome</keyword>